<evidence type="ECO:0000313" key="3">
    <source>
        <dbReference type="Proteomes" id="UP000323000"/>
    </source>
</evidence>
<dbReference type="AlphaFoldDB" id="A0A5C7HAT8"/>
<dbReference type="EMBL" id="VAHF01000009">
    <property type="protein sequence ID" value="TXG53997.1"/>
    <property type="molecule type" value="Genomic_DNA"/>
</dbReference>
<feature type="compositionally biased region" description="Polar residues" evidence="1">
    <location>
        <begin position="9"/>
        <end position="19"/>
    </location>
</feature>
<organism evidence="2 3">
    <name type="scientific">Acer yangbiense</name>
    <dbReference type="NCBI Taxonomy" id="1000413"/>
    <lineage>
        <taxon>Eukaryota</taxon>
        <taxon>Viridiplantae</taxon>
        <taxon>Streptophyta</taxon>
        <taxon>Embryophyta</taxon>
        <taxon>Tracheophyta</taxon>
        <taxon>Spermatophyta</taxon>
        <taxon>Magnoliopsida</taxon>
        <taxon>eudicotyledons</taxon>
        <taxon>Gunneridae</taxon>
        <taxon>Pentapetalae</taxon>
        <taxon>rosids</taxon>
        <taxon>malvids</taxon>
        <taxon>Sapindales</taxon>
        <taxon>Sapindaceae</taxon>
        <taxon>Hippocastanoideae</taxon>
        <taxon>Acereae</taxon>
        <taxon>Acer</taxon>
    </lineage>
</organism>
<feature type="region of interest" description="Disordered" evidence="1">
    <location>
        <begin position="1"/>
        <end position="97"/>
    </location>
</feature>
<name>A0A5C7HAT8_9ROSI</name>
<feature type="compositionally biased region" description="Basic and acidic residues" evidence="1">
    <location>
        <begin position="81"/>
        <end position="97"/>
    </location>
</feature>
<gene>
    <name evidence="2" type="ORF">EZV62_019253</name>
</gene>
<protein>
    <submittedName>
        <fullName evidence="2">Uncharacterized protein</fullName>
    </submittedName>
</protein>
<reference evidence="3" key="1">
    <citation type="journal article" date="2019" name="Gigascience">
        <title>De novo genome assembly of the endangered Acer yangbiense, a plant species with extremely small populations endemic to Yunnan Province, China.</title>
        <authorList>
            <person name="Yang J."/>
            <person name="Wariss H.M."/>
            <person name="Tao L."/>
            <person name="Zhang R."/>
            <person name="Yun Q."/>
            <person name="Hollingsworth P."/>
            <person name="Dao Z."/>
            <person name="Luo G."/>
            <person name="Guo H."/>
            <person name="Ma Y."/>
            <person name="Sun W."/>
        </authorList>
    </citation>
    <scope>NUCLEOTIDE SEQUENCE [LARGE SCALE GENOMIC DNA]</scope>
    <source>
        <strain evidence="3">cv. Malutang</strain>
    </source>
</reference>
<accession>A0A5C7HAT8</accession>
<sequence length="139" mass="15782">MLSAIQLMKTPSSPTSSKNIKPVEGVPKKRRRATSGKKQPSPTKGGIMNANPLLPQCQPVHTKLKEPTRYNARLTPNPKAILHERFPKSKYTHSKEPTCGRLQLARRTRDEDVVKEYKILKNQVVRKLNDTDSYSIPLR</sequence>
<comment type="caution">
    <text evidence="2">The sequence shown here is derived from an EMBL/GenBank/DDBJ whole genome shotgun (WGS) entry which is preliminary data.</text>
</comment>
<dbReference type="Proteomes" id="UP000323000">
    <property type="component" value="Chromosome 9"/>
</dbReference>
<keyword evidence="3" id="KW-1185">Reference proteome</keyword>
<proteinExistence type="predicted"/>
<evidence type="ECO:0000313" key="2">
    <source>
        <dbReference type="EMBL" id="TXG53997.1"/>
    </source>
</evidence>
<evidence type="ECO:0000256" key="1">
    <source>
        <dbReference type="SAM" id="MobiDB-lite"/>
    </source>
</evidence>